<protein>
    <submittedName>
        <fullName evidence="2">Uncharacterized protein</fullName>
    </submittedName>
</protein>
<dbReference type="AlphaFoldDB" id="A0A101LUK7"/>
<keyword evidence="1" id="KW-1133">Transmembrane helix</keyword>
<gene>
    <name evidence="2" type="ORF">ABT39_MTgene2468</name>
</gene>
<proteinExistence type="predicted"/>
<keyword evidence="2" id="KW-0496">Mitochondrion</keyword>
<evidence type="ECO:0000256" key="1">
    <source>
        <dbReference type="SAM" id="Phobius"/>
    </source>
</evidence>
<feature type="transmembrane region" description="Helical" evidence="1">
    <location>
        <begin position="12"/>
        <end position="33"/>
    </location>
</feature>
<accession>A0A101LUK7</accession>
<keyword evidence="1" id="KW-0472">Membrane</keyword>
<organism evidence="2">
    <name type="scientific">Picea glauca</name>
    <name type="common">White spruce</name>
    <name type="synonym">Pinus glauca</name>
    <dbReference type="NCBI Taxonomy" id="3330"/>
    <lineage>
        <taxon>Eukaryota</taxon>
        <taxon>Viridiplantae</taxon>
        <taxon>Streptophyta</taxon>
        <taxon>Embryophyta</taxon>
        <taxon>Tracheophyta</taxon>
        <taxon>Spermatophyta</taxon>
        <taxon>Pinopsida</taxon>
        <taxon>Pinidae</taxon>
        <taxon>Conifers I</taxon>
        <taxon>Pinales</taxon>
        <taxon>Pinaceae</taxon>
        <taxon>Picea</taxon>
    </lineage>
</organism>
<sequence>MINLLDLGHHFTLACFVCRLLLLIAITLGLSLYCFTHKLWYYKVHCWYDYRNLNGLVVFMNMLICSGLLRS</sequence>
<feature type="transmembrane region" description="Helical" evidence="1">
    <location>
        <begin position="53"/>
        <end position="69"/>
    </location>
</feature>
<reference evidence="2" key="1">
    <citation type="journal article" date="2015" name="Genome Biol. Evol.">
        <title>Organellar Genomes of White Spruce (Picea glauca): Assembly and Annotation.</title>
        <authorList>
            <person name="Jackman S.D."/>
            <person name="Warren R.L."/>
            <person name="Gibb E.A."/>
            <person name="Vandervalk B.P."/>
            <person name="Mohamadi H."/>
            <person name="Chu J."/>
            <person name="Raymond A."/>
            <person name="Pleasance S."/>
            <person name="Coope R."/>
            <person name="Wildung M.R."/>
            <person name="Ritland C.E."/>
            <person name="Bousquet J."/>
            <person name="Jones S.J."/>
            <person name="Bohlmann J."/>
            <person name="Birol I."/>
        </authorList>
    </citation>
    <scope>NUCLEOTIDE SEQUENCE [LARGE SCALE GENOMIC DNA]</scope>
    <source>
        <tissue evidence="2">Flushing bud</tissue>
    </source>
</reference>
<name>A0A101LUK7_PICGL</name>
<dbReference type="EMBL" id="LKAM01000017">
    <property type="protein sequence ID" value="KUM45632.1"/>
    <property type="molecule type" value="Genomic_DNA"/>
</dbReference>
<comment type="caution">
    <text evidence="2">The sequence shown here is derived from an EMBL/GenBank/DDBJ whole genome shotgun (WGS) entry which is preliminary data.</text>
</comment>
<keyword evidence="1" id="KW-0812">Transmembrane</keyword>
<evidence type="ECO:0000313" key="2">
    <source>
        <dbReference type="EMBL" id="KUM45632.1"/>
    </source>
</evidence>
<geneLocation type="mitochondrion" evidence="2"/>